<dbReference type="AlphaFoldDB" id="L0NHG9"/>
<name>L0NHG9_9HYPH</name>
<dbReference type="STRING" id="1125847.NT26_2585"/>
<organism evidence="5 6">
    <name type="scientific">Pseudorhizobium banfieldiae</name>
    <dbReference type="NCBI Taxonomy" id="1125847"/>
    <lineage>
        <taxon>Bacteria</taxon>
        <taxon>Pseudomonadati</taxon>
        <taxon>Pseudomonadota</taxon>
        <taxon>Alphaproteobacteria</taxon>
        <taxon>Hyphomicrobiales</taxon>
        <taxon>Rhizobiaceae</taxon>
        <taxon>Rhizobium/Agrobacterium group</taxon>
        <taxon>Pseudorhizobium</taxon>
    </lineage>
</organism>
<dbReference type="PANTHER" id="PTHR43278:SF1">
    <property type="entry name" value="IRON-SULFUR FLAVOPROTEIN MJ1083"/>
    <property type="match status" value="1"/>
</dbReference>
<feature type="region of interest" description="Disordered" evidence="3">
    <location>
        <begin position="1"/>
        <end position="40"/>
    </location>
</feature>
<feature type="domain" description="NADPH-dependent FMN reductase-like" evidence="4">
    <location>
        <begin position="126"/>
        <end position="258"/>
    </location>
</feature>
<accession>L0NHG9</accession>
<dbReference type="Gene3D" id="3.40.50.360">
    <property type="match status" value="1"/>
</dbReference>
<dbReference type="InterPro" id="IPR005025">
    <property type="entry name" value="FMN_Rdtase-like_dom"/>
</dbReference>
<reference evidence="5 6" key="1">
    <citation type="journal article" date="2013" name="Genome Biol. Evol.">
        <title>Life in an arsenic-containing gold mine: genome and physiology of the autotrophic arsenite-oxidizing bacterium rhizobium sp. NT-26.</title>
        <authorList>
            <person name="Andres J."/>
            <person name="Arsene-Ploetze F."/>
            <person name="Barbe V."/>
            <person name="Brochier-Armanet C."/>
            <person name="Cleiss-Arnold J."/>
            <person name="Coppee J.Y."/>
            <person name="Dillies M.A."/>
            <person name="Geist"/>
            <person name="L"/>
            <person name="Joublin A."/>
            <person name="Koechler S."/>
            <person name="Lassalle F."/>
            <person name="Marchal M."/>
            <person name="Medigue C."/>
            <person name="Muller D."/>
            <person name="Nesme X."/>
            <person name="Plewniak F."/>
            <person name="Proux C."/>
            <person name="Ramirez-Bahena M.H."/>
            <person name="Schenowitz C."/>
            <person name="Sismeiro O."/>
            <person name="Vallenet D."/>
            <person name="Santini J.M."/>
            <person name="Bertin P.N."/>
        </authorList>
    </citation>
    <scope>NUCLEOTIDE SEQUENCE [LARGE SCALE GENOMIC DNA]</scope>
    <source>
        <strain evidence="5 6">NT-26</strain>
    </source>
</reference>
<dbReference type="InterPro" id="IPR051796">
    <property type="entry name" value="ISF_SsuE-like"/>
</dbReference>
<feature type="compositionally biased region" description="Polar residues" evidence="3">
    <location>
        <begin position="15"/>
        <end position="25"/>
    </location>
</feature>
<dbReference type="InterPro" id="IPR029039">
    <property type="entry name" value="Flavoprotein-like_sf"/>
</dbReference>
<sequence>MERAFSNPAARLSFRGTSMTETPTTPLHDLEPRTGTPSPRMERDEFIRRFLTRFRDPAFDPLSSELRKVADAAWDGYCNSRKSPRTRKAGPGFADPDYDLSVDWLAAQEAIRLAEQRYQDAESPLRVLLINSSPRSEHTCPGEMSKSYRLVDVARDVLHQQPGVEVNLLDLSRLTSEYGRQIHPCKACFSTAAALCHWPCSCYPNYSLGQVHDWMNDIYPMWVEAHGIMIVTPVHWYQATSPLKLMMDRLVCADGGNPDPTSTHGKHPKEAKQMEMRGWDYPRHLADRLFSVVVHGDAEGAENVRRSMSDWMQSMELLPAGSLAELDRYIGYWEPYATSHEALDADEALQEEVRNAARTLVEAMLAKREGRLVVPGAKLKQPRQK</sequence>
<dbReference type="KEGG" id="rht:NT26_2585"/>
<keyword evidence="1" id="KW-0285">Flavoprotein</keyword>
<dbReference type="SUPFAM" id="SSF52218">
    <property type="entry name" value="Flavoproteins"/>
    <property type="match status" value="1"/>
</dbReference>
<dbReference type="Pfam" id="PF03358">
    <property type="entry name" value="FMN_red"/>
    <property type="match status" value="1"/>
</dbReference>
<keyword evidence="2" id="KW-0288">FMN</keyword>
<keyword evidence="6" id="KW-1185">Reference proteome</keyword>
<evidence type="ECO:0000256" key="2">
    <source>
        <dbReference type="ARBA" id="ARBA00022643"/>
    </source>
</evidence>
<dbReference type="EMBL" id="FO082820">
    <property type="protein sequence ID" value="CCF20309.1"/>
    <property type="molecule type" value="Genomic_DNA"/>
</dbReference>
<evidence type="ECO:0000313" key="6">
    <source>
        <dbReference type="Proteomes" id="UP000010792"/>
    </source>
</evidence>
<evidence type="ECO:0000256" key="3">
    <source>
        <dbReference type="SAM" id="MobiDB-lite"/>
    </source>
</evidence>
<evidence type="ECO:0000313" key="5">
    <source>
        <dbReference type="EMBL" id="CCF20309.1"/>
    </source>
</evidence>
<proteinExistence type="predicted"/>
<protein>
    <submittedName>
        <fullName evidence="5">Putative multimeric flavodoxin WrbA family protein</fullName>
    </submittedName>
</protein>
<evidence type="ECO:0000259" key="4">
    <source>
        <dbReference type="Pfam" id="PF03358"/>
    </source>
</evidence>
<dbReference type="Proteomes" id="UP000010792">
    <property type="component" value="Chromosome"/>
</dbReference>
<evidence type="ECO:0000256" key="1">
    <source>
        <dbReference type="ARBA" id="ARBA00022630"/>
    </source>
</evidence>
<dbReference type="PANTHER" id="PTHR43278">
    <property type="entry name" value="NAD(P)H-DEPENDENT FMN-CONTAINING OXIDOREDUCTASE YWQN-RELATED"/>
    <property type="match status" value="1"/>
</dbReference>
<gene>
    <name evidence="5" type="ORF">NT26_2585</name>
</gene>
<dbReference type="GO" id="GO:0016491">
    <property type="term" value="F:oxidoreductase activity"/>
    <property type="evidence" value="ECO:0007669"/>
    <property type="project" value="InterPro"/>
</dbReference>